<feature type="transmembrane region" description="Helical" evidence="7">
    <location>
        <begin position="146"/>
        <end position="168"/>
    </location>
</feature>
<keyword evidence="4 7" id="KW-1133">Transmembrane helix</keyword>
<feature type="transmembrane region" description="Helical" evidence="7">
    <location>
        <begin position="180"/>
        <end position="201"/>
    </location>
</feature>
<dbReference type="Pfam" id="PF01810">
    <property type="entry name" value="LysE"/>
    <property type="match status" value="1"/>
</dbReference>
<evidence type="ECO:0000256" key="7">
    <source>
        <dbReference type="SAM" id="Phobius"/>
    </source>
</evidence>
<evidence type="ECO:0000313" key="8">
    <source>
        <dbReference type="EMBL" id="AKK05724.1"/>
    </source>
</evidence>
<dbReference type="EMBL" id="CP011542">
    <property type="protein sequence ID" value="AKK05724.1"/>
    <property type="molecule type" value="Genomic_DNA"/>
</dbReference>
<evidence type="ECO:0000256" key="1">
    <source>
        <dbReference type="ARBA" id="ARBA00004651"/>
    </source>
</evidence>
<reference evidence="8 9" key="1">
    <citation type="journal article" date="2015" name="Genome Announc.">
        <title>Complete Genome Sequence of the Type Strain Corynebacterium mustelae DSM 45274, Isolated from Various Tissues of a Male Ferret with Lethal Sepsis.</title>
        <authorList>
            <person name="Ruckert C."/>
            <person name="Eimer J."/>
            <person name="Winkler A."/>
            <person name="Tauch A."/>
        </authorList>
    </citation>
    <scope>NUCLEOTIDE SEQUENCE [LARGE SCALE GENOMIC DNA]</scope>
    <source>
        <strain evidence="8 9">DSM 45274</strain>
    </source>
</reference>
<dbReference type="Proteomes" id="UP000035199">
    <property type="component" value="Chromosome"/>
</dbReference>
<dbReference type="GO" id="GO:0015171">
    <property type="term" value="F:amino acid transmembrane transporter activity"/>
    <property type="evidence" value="ECO:0007669"/>
    <property type="project" value="TreeGrafter"/>
</dbReference>
<dbReference type="KEGG" id="cmv:CMUST_06950"/>
<dbReference type="PANTHER" id="PTHR30086">
    <property type="entry name" value="ARGININE EXPORTER PROTEIN ARGO"/>
    <property type="match status" value="1"/>
</dbReference>
<dbReference type="InterPro" id="IPR001123">
    <property type="entry name" value="LeuE-type"/>
</dbReference>
<feature type="transmembrane region" description="Helical" evidence="7">
    <location>
        <begin position="213"/>
        <end position="234"/>
    </location>
</feature>
<dbReference type="OrthoDB" id="5638726at2"/>
<comment type="subcellular location">
    <subcellularLocation>
        <location evidence="1">Cell membrane</location>
        <topology evidence="1">Multi-pass membrane protein</topology>
    </subcellularLocation>
</comment>
<feature type="region of interest" description="Disordered" evidence="6">
    <location>
        <begin position="99"/>
        <end position="135"/>
    </location>
</feature>
<keyword evidence="3 7" id="KW-0812">Transmembrane</keyword>
<name>A0A0G3GX50_9CORY</name>
<evidence type="ECO:0000256" key="6">
    <source>
        <dbReference type="SAM" id="MobiDB-lite"/>
    </source>
</evidence>
<dbReference type="STRING" id="571915.CMUST_06950"/>
<keyword evidence="5 7" id="KW-0472">Membrane</keyword>
<dbReference type="GO" id="GO:0005886">
    <property type="term" value="C:plasma membrane"/>
    <property type="evidence" value="ECO:0007669"/>
    <property type="project" value="UniProtKB-SubCell"/>
</dbReference>
<evidence type="ECO:0000256" key="2">
    <source>
        <dbReference type="ARBA" id="ARBA00022475"/>
    </source>
</evidence>
<evidence type="ECO:0000313" key="9">
    <source>
        <dbReference type="Proteomes" id="UP000035199"/>
    </source>
</evidence>
<feature type="compositionally biased region" description="Low complexity" evidence="6">
    <location>
        <begin position="124"/>
        <end position="135"/>
    </location>
</feature>
<feature type="transmembrane region" description="Helical" evidence="7">
    <location>
        <begin position="33"/>
        <end position="52"/>
    </location>
</feature>
<gene>
    <name evidence="8" type="primary">lysE</name>
    <name evidence="8" type="ORF">CMUST_06950</name>
</gene>
<reference evidence="9" key="2">
    <citation type="submission" date="2015-05" db="EMBL/GenBank/DDBJ databases">
        <title>Complete genome sequence of Corynebacterium mustelae DSM 45274, isolated from various tissues of a male ferret with lethal sepsis.</title>
        <authorList>
            <person name="Ruckert C."/>
            <person name="Albersmeier A."/>
            <person name="Winkler A."/>
            <person name="Tauch A."/>
        </authorList>
    </citation>
    <scope>NUCLEOTIDE SEQUENCE [LARGE SCALE GENOMIC DNA]</scope>
    <source>
        <strain evidence="9">DSM 45274</strain>
    </source>
</reference>
<evidence type="ECO:0000256" key="5">
    <source>
        <dbReference type="ARBA" id="ARBA00023136"/>
    </source>
</evidence>
<feature type="transmembrane region" description="Helical" evidence="7">
    <location>
        <begin position="64"/>
        <end position="84"/>
    </location>
</feature>
<evidence type="ECO:0000256" key="3">
    <source>
        <dbReference type="ARBA" id="ARBA00022692"/>
    </source>
</evidence>
<keyword evidence="9" id="KW-1185">Reference proteome</keyword>
<protein>
    <submittedName>
        <fullName evidence="8">Lysine efflux permease</fullName>
    </submittedName>
</protein>
<feature type="compositionally biased region" description="Low complexity" evidence="6">
    <location>
        <begin position="102"/>
        <end position="115"/>
    </location>
</feature>
<dbReference type="PANTHER" id="PTHR30086:SF20">
    <property type="entry name" value="ARGININE EXPORTER PROTEIN ARGO-RELATED"/>
    <property type="match status" value="1"/>
</dbReference>
<sequence length="235" mass="25051">MSIVIAGFLLGISLIVAIGPQNALIIKQGIKREAVVAVLAVCMLSDILLILGGTAGVGELIERAPIALVILKWLGAAYLAWFGFSCFRDAFKKDAGALTVESDSSPGTTSPTSSDFGHSGGSVTTKTTTKTQPRTQTTTHTWLKPVLAALAFTWLNPAAYIDALIMLGGMANQYGTSGRWLFAAGALLASMTWFPLLGYGSARFSTILSQPQAWRFINFAIGCIMVMMCIRVLMH</sequence>
<evidence type="ECO:0000256" key="4">
    <source>
        <dbReference type="ARBA" id="ARBA00022989"/>
    </source>
</evidence>
<dbReference type="PATRIC" id="fig|571915.4.peg.1481"/>
<dbReference type="AlphaFoldDB" id="A0A0G3GX50"/>
<proteinExistence type="predicted"/>
<organism evidence="8 9">
    <name type="scientific">Corynebacterium mustelae</name>
    <dbReference type="NCBI Taxonomy" id="571915"/>
    <lineage>
        <taxon>Bacteria</taxon>
        <taxon>Bacillati</taxon>
        <taxon>Actinomycetota</taxon>
        <taxon>Actinomycetes</taxon>
        <taxon>Mycobacteriales</taxon>
        <taxon>Corynebacteriaceae</taxon>
        <taxon>Corynebacterium</taxon>
    </lineage>
</organism>
<keyword evidence="2" id="KW-1003">Cell membrane</keyword>
<accession>A0A0G3GX50</accession>
<dbReference type="RefSeq" id="WP_047261885.1">
    <property type="nucleotide sequence ID" value="NZ_CP011542.1"/>
</dbReference>